<sequence>MLSSEQCTRHRTLASVTARATPVTALVPTPVAALVSARTYARLPRTSQAHMHARPRPARPRRSVHLSPRPSARLCPCRDCLRTRPQAELPPAPVRARARPPTRSSLPERASHAPKHPSKGPTESPDSQTLP</sequence>
<gene>
    <name evidence="2" type="ORF">CRG98_019061</name>
</gene>
<organism evidence="2 3">
    <name type="scientific">Punica granatum</name>
    <name type="common">Pomegranate</name>
    <dbReference type="NCBI Taxonomy" id="22663"/>
    <lineage>
        <taxon>Eukaryota</taxon>
        <taxon>Viridiplantae</taxon>
        <taxon>Streptophyta</taxon>
        <taxon>Embryophyta</taxon>
        <taxon>Tracheophyta</taxon>
        <taxon>Spermatophyta</taxon>
        <taxon>Magnoliopsida</taxon>
        <taxon>eudicotyledons</taxon>
        <taxon>Gunneridae</taxon>
        <taxon>Pentapetalae</taxon>
        <taxon>rosids</taxon>
        <taxon>malvids</taxon>
        <taxon>Myrtales</taxon>
        <taxon>Lythraceae</taxon>
        <taxon>Punica</taxon>
    </lineage>
</organism>
<comment type="caution">
    <text evidence="2">The sequence shown here is derived from an EMBL/GenBank/DDBJ whole genome shotgun (WGS) entry which is preliminary data.</text>
</comment>
<feature type="compositionally biased region" description="Basic residues" evidence="1">
    <location>
        <begin position="51"/>
        <end position="64"/>
    </location>
</feature>
<feature type="region of interest" description="Disordered" evidence="1">
    <location>
        <begin position="41"/>
        <end position="131"/>
    </location>
</feature>
<protein>
    <submittedName>
        <fullName evidence="2">Uncharacterized protein</fullName>
    </submittedName>
</protein>
<dbReference type="Proteomes" id="UP000233551">
    <property type="component" value="Unassembled WGS sequence"/>
</dbReference>
<dbReference type="EMBL" id="PGOL01001146">
    <property type="protein sequence ID" value="PKI60585.1"/>
    <property type="molecule type" value="Genomic_DNA"/>
</dbReference>
<proteinExistence type="predicted"/>
<evidence type="ECO:0000313" key="2">
    <source>
        <dbReference type="EMBL" id="PKI60585.1"/>
    </source>
</evidence>
<accession>A0A2I0JWD0</accession>
<dbReference type="AlphaFoldDB" id="A0A2I0JWD0"/>
<name>A0A2I0JWD0_PUNGR</name>
<keyword evidence="3" id="KW-1185">Reference proteome</keyword>
<evidence type="ECO:0000313" key="3">
    <source>
        <dbReference type="Proteomes" id="UP000233551"/>
    </source>
</evidence>
<evidence type="ECO:0000256" key="1">
    <source>
        <dbReference type="SAM" id="MobiDB-lite"/>
    </source>
</evidence>
<reference evidence="2 3" key="1">
    <citation type="submission" date="2017-11" db="EMBL/GenBank/DDBJ databases">
        <title>De-novo sequencing of pomegranate (Punica granatum L.) genome.</title>
        <authorList>
            <person name="Akparov Z."/>
            <person name="Amiraslanov A."/>
            <person name="Hajiyeva S."/>
            <person name="Abbasov M."/>
            <person name="Kaur K."/>
            <person name="Hamwieh A."/>
            <person name="Solovyev V."/>
            <person name="Salamov A."/>
            <person name="Braich B."/>
            <person name="Kosarev P."/>
            <person name="Mahmoud A."/>
            <person name="Hajiyev E."/>
            <person name="Babayeva S."/>
            <person name="Izzatullayeva V."/>
            <person name="Mammadov A."/>
            <person name="Mammadov A."/>
            <person name="Sharifova S."/>
            <person name="Ojaghi J."/>
            <person name="Eynullazada K."/>
            <person name="Bayramov B."/>
            <person name="Abdulazimova A."/>
            <person name="Shahmuradov I."/>
        </authorList>
    </citation>
    <scope>NUCLEOTIDE SEQUENCE [LARGE SCALE GENOMIC DNA]</scope>
    <source>
        <strain evidence="3">cv. AG2017</strain>
        <tissue evidence="2">Leaf</tissue>
    </source>
</reference>